<dbReference type="Gene3D" id="3.40.50.1470">
    <property type="entry name" value="Peptidyl-tRNA hydrolase"/>
    <property type="match status" value="1"/>
</dbReference>
<keyword evidence="2" id="KW-0820">tRNA-binding</keyword>
<dbReference type="Pfam" id="PF01195">
    <property type="entry name" value="Pept_tRNA_hydro"/>
    <property type="match status" value="1"/>
</dbReference>
<dbReference type="CDD" id="cd00462">
    <property type="entry name" value="PTH"/>
    <property type="match status" value="1"/>
</dbReference>
<evidence type="ECO:0000256" key="4">
    <source>
        <dbReference type="ARBA" id="ARBA00022884"/>
    </source>
</evidence>
<organism evidence="9 10">
    <name type="scientific">Candidatus Falkowbacteria bacterium CG10_big_fil_rev_8_21_14_0_10_37_18</name>
    <dbReference type="NCBI Taxonomy" id="1974562"/>
    <lineage>
        <taxon>Bacteria</taxon>
        <taxon>Candidatus Falkowiibacteriota</taxon>
    </lineage>
</organism>
<reference evidence="10" key="1">
    <citation type="submission" date="2017-09" db="EMBL/GenBank/DDBJ databases">
        <title>Depth-based differentiation of microbial function through sediment-hosted aquifers and enrichment of novel symbionts in the deep terrestrial subsurface.</title>
        <authorList>
            <person name="Probst A.J."/>
            <person name="Ladd B."/>
            <person name="Jarett J.K."/>
            <person name="Geller-Mcgrath D.E."/>
            <person name="Sieber C.M.K."/>
            <person name="Emerson J.B."/>
            <person name="Anantharaman K."/>
            <person name="Thomas B.C."/>
            <person name="Malmstrom R."/>
            <person name="Stieglmeier M."/>
            <person name="Klingl A."/>
            <person name="Woyke T."/>
            <person name="Ryan C.M."/>
            <person name="Banfield J.F."/>
        </authorList>
    </citation>
    <scope>NUCLEOTIDE SEQUENCE [LARGE SCALE GENOMIC DNA]</scope>
</reference>
<dbReference type="NCBIfam" id="TIGR00447">
    <property type="entry name" value="pth"/>
    <property type="match status" value="1"/>
</dbReference>
<keyword evidence="4" id="KW-0694">RNA-binding</keyword>
<comment type="caution">
    <text evidence="9">The sequence shown here is derived from an EMBL/GenBank/DDBJ whole genome shotgun (WGS) entry which is preliminary data.</text>
</comment>
<name>A0A2H0V8M2_9BACT</name>
<dbReference type="EC" id="3.1.1.29" evidence="1 7"/>
<dbReference type="PANTHER" id="PTHR17224">
    <property type="entry name" value="PEPTIDYL-TRNA HYDROLASE"/>
    <property type="match status" value="1"/>
</dbReference>
<comment type="catalytic activity">
    <reaction evidence="7">
        <text>an N-acyl-L-alpha-aminoacyl-tRNA + H2O = an N-acyl-L-amino acid + a tRNA + H(+)</text>
        <dbReference type="Rhea" id="RHEA:54448"/>
        <dbReference type="Rhea" id="RHEA-COMP:10123"/>
        <dbReference type="Rhea" id="RHEA-COMP:13883"/>
        <dbReference type="ChEBI" id="CHEBI:15377"/>
        <dbReference type="ChEBI" id="CHEBI:15378"/>
        <dbReference type="ChEBI" id="CHEBI:59874"/>
        <dbReference type="ChEBI" id="CHEBI:78442"/>
        <dbReference type="ChEBI" id="CHEBI:138191"/>
        <dbReference type="EC" id="3.1.1.29"/>
    </reaction>
</comment>
<evidence type="ECO:0000256" key="6">
    <source>
        <dbReference type="ARBA" id="ARBA00050038"/>
    </source>
</evidence>
<proteinExistence type="inferred from homology"/>
<evidence type="ECO:0000313" key="10">
    <source>
        <dbReference type="Proteomes" id="UP000229972"/>
    </source>
</evidence>
<sequence length="182" mass="20623">MKIIVGLGNPGEQYKNTRHNAGWLALDFHLGEVKWSENKKFQALTYKDGDYLFVKPLSFMNNSGQSVQKILNYYKLLPKSLGLLNKKDSDLNDVLVVIQDDLDLDLGTYKIATDSGSAGHRGIQSIINHLKTKKFTRLRLGVKNDLLRTHIPPEQFVLKAFGGDERIKLKELLTTLDIKNLN</sequence>
<dbReference type="PANTHER" id="PTHR17224:SF1">
    <property type="entry name" value="PEPTIDYL-TRNA HYDROLASE"/>
    <property type="match status" value="1"/>
</dbReference>
<evidence type="ECO:0000256" key="3">
    <source>
        <dbReference type="ARBA" id="ARBA00022801"/>
    </source>
</evidence>
<evidence type="ECO:0000256" key="1">
    <source>
        <dbReference type="ARBA" id="ARBA00013260"/>
    </source>
</evidence>
<keyword evidence="3 7" id="KW-0378">Hydrolase</keyword>
<evidence type="ECO:0000256" key="8">
    <source>
        <dbReference type="RuleBase" id="RU004320"/>
    </source>
</evidence>
<accession>A0A2H0V8M2</accession>
<evidence type="ECO:0000256" key="2">
    <source>
        <dbReference type="ARBA" id="ARBA00022555"/>
    </source>
</evidence>
<dbReference type="GO" id="GO:0000049">
    <property type="term" value="F:tRNA binding"/>
    <property type="evidence" value="ECO:0007669"/>
    <property type="project" value="UniProtKB-KW"/>
</dbReference>
<dbReference type="InterPro" id="IPR036416">
    <property type="entry name" value="Pept_tRNA_hydro_sf"/>
</dbReference>
<protein>
    <recommendedName>
        <fullName evidence="6 7">Peptidyl-tRNA hydrolase</fullName>
        <ecNumber evidence="1 7">3.1.1.29</ecNumber>
    </recommendedName>
</protein>
<dbReference type="Proteomes" id="UP000229972">
    <property type="component" value="Unassembled WGS sequence"/>
</dbReference>
<gene>
    <name evidence="9" type="ORF">COT93_02255</name>
</gene>
<dbReference type="GO" id="GO:0004045">
    <property type="term" value="F:peptidyl-tRNA hydrolase activity"/>
    <property type="evidence" value="ECO:0007669"/>
    <property type="project" value="UniProtKB-EC"/>
</dbReference>
<evidence type="ECO:0000256" key="7">
    <source>
        <dbReference type="RuleBase" id="RU000673"/>
    </source>
</evidence>
<dbReference type="SUPFAM" id="SSF53178">
    <property type="entry name" value="Peptidyl-tRNA hydrolase-like"/>
    <property type="match status" value="1"/>
</dbReference>
<comment type="similarity">
    <text evidence="5 8">Belongs to the PTH family.</text>
</comment>
<dbReference type="InterPro" id="IPR018171">
    <property type="entry name" value="Pept_tRNA_hydro_CS"/>
</dbReference>
<dbReference type="InterPro" id="IPR001328">
    <property type="entry name" value="Pept_tRNA_hydro"/>
</dbReference>
<dbReference type="AlphaFoldDB" id="A0A2H0V8M2"/>
<dbReference type="EMBL" id="PFAL01000019">
    <property type="protein sequence ID" value="PIR95467.1"/>
    <property type="molecule type" value="Genomic_DNA"/>
</dbReference>
<dbReference type="PROSITE" id="PS01195">
    <property type="entry name" value="PEPT_TRNA_HYDROL_1"/>
    <property type="match status" value="1"/>
</dbReference>
<evidence type="ECO:0000313" key="9">
    <source>
        <dbReference type="EMBL" id="PIR95467.1"/>
    </source>
</evidence>
<evidence type="ECO:0000256" key="5">
    <source>
        <dbReference type="ARBA" id="ARBA00038063"/>
    </source>
</evidence>